<gene>
    <name evidence="2" type="primary">Acey_s0242.g3418</name>
    <name evidence="2" type="ORF">Y032_0242g3418</name>
</gene>
<proteinExistence type="predicted"/>
<comment type="caution">
    <text evidence="2">The sequence shown here is derived from an EMBL/GenBank/DDBJ whole genome shotgun (WGS) entry which is preliminary data.</text>
</comment>
<feature type="region of interest" description="Disordered" evidence="1">
    <location>
        <begin position="77"/>
        <end position="113"/>
    </location>
</feature>
<protein>
    <submittedName>
        <fullName evidence="2">Uncharacterized protein</fullName>
    </submittedName>
</protein>
<evidence type="ECO:0000313" key="3">
    <source>
        <dbReference type="Proteomes" id="UP000024635"/>
    </source>
</evidence>
<evidence type="ECO:0000256" key="1">
    <source>
        <dbReference type="SAM" id="MobiDB-lite"/>
    </source>
</evidence>
<accession>A0A016SEB1</accession>
<evidence type="ECO:0000313" key="2">
    <source>
        <dbReference type="EMBL" id="EYB88732.1"/>
    </source>
</evidence>
<dbReference type="EMBL" id="JARK01001578">
    <property type="protein sequence ID" value="EYB88732.1"/>
    <property type="molecule type" value="Genomic_DNA"/>
</dbReference>
<sequence>MFLGFRNGAANSKKKPPMRSTRNAITNQSTHLVKQRYSTMLCSSLRHCVAYRCLIVTVYAARRCPIAVVLCGPRMPDRGGAMQPTHDPRQLHDVGGRERGYATPKAPPFLNTP</sequence>
<dbReference type="AlphaFoldDB" id="A0A016SEB1"/>
<feature type="region of interest" description="Disordered" evidence="1">
    <location>
        <begin position="1"/>
        <end position="24"/>
    </location>
</feature>
<name>A0A016SEB1_9BILA</name>
<reference evidence="3" key="1">
    <citation type="journal article" date="2015" name="Nat. Genet.">
        <title>The genome and transcriptome of the zoonotic hookworm Ancylostoma ceylanicum identify infection-specific gene families.</title>
        <authorList>
            <person name="Schwarz E.M."/>
            <person name="Hu Y."/>
            <person name="Antoshechkin I."/>
            <person name="Miller M.M."/>
            <person name="Sternberg P.W."/>
            <person name="Aroian R.V."/>
        </authorList>
    </citation>
    <scope>NUCLEOTIDE SEQUENCE</scope>
    <source>
        <strain evidence="3">HY135</strain>
    </source>
</reference>
<organism evidence="2 3">
    <name type="scientific">Ancylostoma ceylanicum</name>
    <dbReference type="NCBI Taxonomy" id="53326"/>
    <lineage>
        <taxon>Eukaryota</taxon>
        <taxon>Metazoa</taxon>
        <taxon>Ecdysozoa</taxon>
        <taxon>Nematoda</taxon>
        <taxon>Chromadorea</taxon>
        <taxon>Rhabditida</taxon>
        <taxon>Rhabditina</taxon>
        <taxon>Rhabditomorpha</taxon>
        <taxon>Strongyloidea</taxon>
        <taxon>Ancylostomatidae</taxon>
        <taxon>Ancylostomatinae</taxon>
        <taxon>Ancylostoma</taxon>
    </lineage>
</organism>
<feature type="compositionally biased region" description="Basic and acidic residues" evidence="1">
    <location>
        <begin position="86"/>
        <end position="100"/>
    </location>
</feature>
<keyword evidence="3" id="KW-1185">Reference proteome</keyword>
<dbReference type="Proteomes" id="UP000024635">
    <property type="component" value="Unassembled WGS sequence"/>
</dbReference>